<dbReference type="GO" id="GO:0006412">
    <property type="term" value="P:translation"/>
    <property type="evidence" value="ECO:0007669"/>
    <property type="project" value="InterPro"/>
</dbReference>
<feature type="signal peptide" evidence="6">
    <location>
        <begin position="1"/>
        <end position="23"/>
    </location>
</feature>
<dbReference type="PROSITE" id="PS00362">
    <property type="entry name" value="RIBOSOMAL_S15"/>
    <property type="match status" value="1"/>
</dbReference>
<dbReference type="HAMAP" id="MF_01343_B">
    <property type="entry name" value="Ribosomal_uS15_B"/>
    <property type="match status" value="1"/>
</dbReference>
<keyword evidence="2 4" id="KW-0689">Ribosomal protein</keyword>
<dbReference type="CDD" id="cd00353">
    <property type="entry name" value="Ribosomal_S15p_S13e"/>
    <property type="match status" value="1"/>
</dbReference>
<feature type="chain" id="PRO_5030783920" description="30S ribosomal protein S15" evidence="6">
    <location>
        <begin position="24"/>
        <end position="211"/>
    </location>
</feature>
<dbReference type="GO" id="GO:0005840">
    <property type="term" value="C:ribosome"/>
    <property type="evidence" value="ECO:0007669"/>
    <property type="project" value="UniProtKB-KW"/>
</dbReference>
<sequence>MFSANTLIAAIAFSATYSTFTEAFSVGRCLQTKTMKCTSPFSASGPLPVSMSSIDDLVDAIDEDDVEDDDFLLNIGELDPADNVPTDEVPDNYAHQQRLIATRKEWRTSDIDCGSPDVQVAGMTERITYLTRHLKEHPKDFSTKRGLLALVNKRRKLLNYLYSKNPERYAELVAALGVRHKPVGRVQSRSEKYGAYPQQKPKKIKKARGKQ</sequence>
<evidence type="ECO:0000256" key="6">
    <source>
        <dbReference type="SAM" id="SignalP"/>
    </source>
</evidence>
<organism evidence="7">
    <name type="scientific">Proboscia inermis</name>
    <dbReference type="NCBI Taxonomy" id="420281"/>
    <lineage>
        <taxon>Eukaryota</taxon>
        <taxon>Sar</taxon>
        <taxon>Stramenopiles</taxon>
        <taxon>Ochrophyta</taxon>
        <taxon>Bacillariophyta</taxon>
        <taxon>Coscinodiscophyceae</taxon>
        <taxon>Rhizosoleniophycidae</taxon>
        <taxon>Rhizosoleniales</taxon>
        <taxon>Rhizosoleniaceae</taxon>
        <taxon>Proboscia</taxon>
    </lineage>
</organism>
<protein>
    <recommendedName>
        <fullName evidence="8">30S ribosomal protein S15</fullName>
    </recommendedName>
</protein>
<evidence type="ECO:0000256" key="5">
    <source>
        <dbReference type="SAM" id="MobiDB-lite"/>
    </source>
</evidence>
<evidence type="ECO:0008006" key="8">
    <source>
        <dbReference type="Google" id="ProtNLM"/>
    </source>
</evidence>
<evidence type="ECO:0000256" key="4">
    <source>
        <dbReference type="RuleBase" id="RU003919"/>
    </source>
</evidence>
<evidence type="ECO:0000256" key="2">
    <source>
        <dbReference type="ARBA" id="ARBA00022980"/>
    </source>
</evidence>
<dbReference type="NCBIfam" id="TIGR00952">
    <property type="entry name" value="S15_bact"/>
    <property type="match status" value="1"/>
</dbReference>
<dbReference type="InterPro" id="IPR009068">
    <property type="entry name" value="uS15_NS1_RNA-bd_sf"/>
</dbReference>
<dbReference type="InterPro" id="IPR000589">
    <property type="entry name" value="Ribosomal_uS15"/>
</dbReference>
<keyword evidence="3 4" id="KW-0687">Ribonucleoprotein</keyword>
<dbReference type="Pfam" id="PF00312">
    <property type="entry name" value="Ribosomal_S15"/>
    <property type="match status" value="1"/>
</dbReference>
<dbReference type="PANTHER" id="PTHR23321">
    <property type="entry name" value="RIBOSOMAL PROTEIN S15, BACTERIAL AND ORGANELLAR"/>
    <property type="match status" value="1"/>
</dbReference>
<keyword evidence="6" id="KW-0732">Signal</keyword>
<dbReference type="Gene3D" id="1.10.287.10">
    <property type="entry name" value="S15/NS1, RNA-binding"/>
    <property type="match status" value="1"/>
</dbReference>
<dbReference type="PANTHER" id="PTHR23321:SF26">
    <property type="entry name" value="SMALL RIBOSOMAL SUBUNIT PROTEIN US15M"/>
    <property type="match status" value="1"/>
</dbReference>
<evidence type="ECO:0000313" key="7">
    <source>
        <dbReference type="EMBL" id="CAD8428004.1"/>
    </source>
</evidence>
<feature type="compositionally biased region" description="Basic residues" evidence="5">
    <location>
        <begin position="200"/>
        <end position="211"/>
    </location>
</feature>
<dbReference type="AlphaFoldDB" id="A0A7S0CN17"/>
<dbReference type="SMART" id="SM01387">
    <property type="entry name" value="Ribosomal_S15"/>
    <property type="match status" value="1"/>
</dbReference>
<dbReference type="GO" id="GO:1990904">
    <property type="term" value="C:ribonucleoprotein complex"/>
    <property type="evidence" value="ECO:0007669"/>
    <property type="project" value="UniProtKB-KW"/>
</dbReference>
<evidence type="ECO:0000256" key="1">
    <source>
        <dbReference type="ARBA" id="ARBA00008434"/>
    </source>
</evidence>
<dbReference type="EMBL" id="HBEL01052790">
    <property type="protein sequence ID" value="CAD8428004.1"/>
    <property type="molecule type" value="Transcribed_RNA"/>
</dbReference>
<feature type="region of interest" description="Disordered" evidence="5">
    <location>
        <begin position="186"/>
        <end position="211"/>
    </location>
</feature>
<dbReference type="GO" id="GO:0005737">
    <property type="term" value="C:cytoplasm"/>
    <property type="evidence" value="ECO:0007669"/>
    <property type="project" value="UniProtKB-ARBA"/>
</dbReference>
<reference evidence="7" key="1">
    <citation type="submission" date="2021-01" db="EMBL/GenBank/DDBJ databases">
        <authorList>
            <person name="Corre E."/>
            <person name="Pelletier E."/>
            <person name="Niang G."/>
            <person name="Scheremetjew M."/>
            <person name="Finn R."/>
            <person name="Kale V."/>
            <person name="Holt S."/>
            <person name="Cochrane G."/>
            <person name="Meng A."/>
            <person name="Brown T."/>
            <person name="Cohen L."/>
        </authorList>
    </citation>
    <scope>NUCLEOTIDE SEQUENCE</scope>
    <source>
        <strain evidence="7">CCAP1064/1</strain>
    </source>
</reference>
<evidence type="ECO:0000256" key="3">
    <source>
        <dbReference type="ARBA" id="ARBA00023274"/>
    </source>
</evidence>
<dbReference type="SUPFAM" id="SSF47060">
    <property type="entry name" value="S15/NS1 RNA-binding domain"/>
    <property type="match status" value="1"/>
</dbReference>
<comment type="similarity">
    <text evidence="1 4">Belongs to the universal ribosomal protein uS15 family.</text>
</comment>
<dbReference type="InterPro" id="IPR005290">
    <property type="entry name" value="Ribosomal_uS15_bac-type"/>
</dbReference>
<dbReference type="Gene3D" id="6.10.250.3130">
    <property type="match status" value="1"/>
</dbReference>
<name>A0A7S0CN17_9STRA</name>
<accession>A0A7S0CN17</accession>
<dbReference type="GO" id="GO:0003735">
    <property type="term" value="F:structural constituent of ribosome"/>
    <property type="evidence" value="ECO:0007669"/>
    <property type="project" value="InterPro"/>
</dbReference>
<proteinExistence type="inferred from homology"/>
<gene>
    <name evidence="7" type="ORF">PINE0816_LOCUS24172</name>
</gene>